<accession>A0ABY3VGU2</accession>
<keyword evidence="2" id="KW-1185">Reference proteome</keyword>
<name>A0ABY3VGU2_9MYCO</name>
<evidence type="ECO:0000313" key="1">
    <source>
        <dbReference type="EMBL" id="UMB67686.1"/>
    </source>
</evidence>
<dbReference type="Proteomes" id="UP001055336">
    <property type="component" value="Chromosome"/>
</dbReference>
<gene>
    <name evidence="1" type="ORF">MKK62_14340</name>
</gene>
<organism evidence="1 2">
    <name type="scientific">Mycobacterium paraterrae</name>
    <dbReference type="NCBI Taxonomy" id="577492"/>
    <lineage>
        <taxon>Bacteria</taxon>
        <taxon>Bacillati</taxon>
        <taxon>Actinomycetota</taxon>
        <taxon>Actinomycetes</taxon>
        <taxon>Mycobacteriales</taxon>
        <taxon>Mycobacteriaceae</taxon>
        <taxon>Mycobacterium</taxon>
    </lineage>
</organism>
<dbReference type="EMBL" id="CP092488">
    <property type="protein sequence ID" value="UMB67686.1"/>
    <property type="molecule type" value="Genomic_DNA"/>
</dbReference>
<reference evidence="1" key="1">
    <citation type="submission" date="2022-08" db="EMBL/GenBank/DDBJ databases">
        <title>Whole genome sequencing of non-tuberculosis mycobacteria type-strains.</title>
        <authorList>
            <person name="Igarashi Y."/>
            <person name="Osugi A."/>
            <person name="Mitarai S."/>
        </authorList>
    </citation>
    <scope>NUCLEOTIDE SEQUENCE</scope>
    <source>
        <strain evidence="1">DSM 45127</strain>
    </source>
</reference>
<sequence>MGKAKRNREAKRRQCIFCGRRTGDLVDPKNPDSRRVRMSEEHLFRESWQKKLKTGDGPFNREFTRVNPDGSVRKSKPELLFELKIRWVCSDCNSSWMNRLDDAVEPWILNPYEDSLKPDPLDFRLWAIKVAVLRAFYDSPLLPEPGDLKEIYDREDIPQWHIFVGQMAEPDHTHTQVGFGPIKPTGGRIAGITQISFSLGRVIVIAMRLVGDGNFAMNYFNTFRQYNLSEKVVVAEVVPNAKKFPSIALLPKVTLRGYTALAWYFSTHPLSPISHHMREIYVEMERMAEIEGFVPKII</sequence>
<dbReference type="RefSeq" id="WP_240258147.1">
    <property type="nucleotide sequence ID" value="NZ_CP092488.2"/>
</dbReference>
<protein>
    <submittedName>
        <fullName evidence="1">Uncharacterized protein</fullName>
    </submittedName>
</protein>
<evidence type="ECO:0000313" key="2">
    <source>
        <dbReference type="Proteomes" id="UP001055336"/>
    </source>
</evidence>
<proteinExistence type="predicted"/>